<dbReference type="InterPro" id="IPR028055">
    <property type="entry name" value="YidC/Oxa/ALB_C"/>
</dbReference>
<dbReference type="PRINTS" id="PR00701">
    <property type="entry name" value="60KDINNERMP"/>
</dbReference>
<dbReference type="InterPro" id="IPR019998">
    <property type="entry name" value="Membr_insert_YidC"/>
</dbReference>
<reference evidence="17" key="2">
    <citation type="submission" date="2023-01" db="EMBL/GenBank/DDBJ databases">
        <title>Draft genome sequence of Portibacter lacus strain NBRC 108769.</title>
        <authorList>
            <person name="Sun Q."/>
            <person name="Mori K."/>
        </authorList>
    </citation>
    <scope>NUCLEOTIDE SEQUENCE</scope>
    <source>
        <strain evidence="17">NBRC 108769</strain>
    </source>
</reference>
<keyword evidence="4 13" id="KW-0813">Transport</keyword>
<dbReference type="InterPro" id="IPR038221">
    <property type="entry name" value="YidC_periplasmic_sf"/>
</dbReference>
<dbReference type="GO" id="GO:0015031">
    <property type="term" value="P:protein transport"/>
    <property type="evidence" value="ECO:0007669"/>
    <property type="project" value="UniProtKB-KW"/>
</dbReference>
<evidence type="ECO:0000256" key="12">
    <source>
        <dbReference type="ARBA" id="ARBA00033342"/>
    </source>
</evidence>
<feature type="transmembrane region" description="Helical" evidence="13">
    <location>
        <begin position="504"/>
        <end position="525"/>
    </location>
</feature>
<gene>
    <name evidence="13 17" type="primary">yidC</name>
    <name evidence="17" type="ORF">GCM10007940_06750</name>
</gene>
<feature type="transmembrane region" description="Helical" evidence="13">
    <location>
        <begin position="446"/>
        <end position="467"/>
    </location>
</feature>
<evidence type="ECO:0000256" key="2">
    <source>
        <dbReference type="ARBA" id="ARBA00010527"/>
    </source>
</evidence>
<feature type="domain" description="Membrane insertase YidC N-terminal" evidence="16">
    <location>
        <begin position="97"/>
        <end position="368"/>
    </location>
</feature>
<evidence type="ECO:0000256" key="6">
    <source>
        <dbReference type="ARBA" id="ARBA00022692"/>
    </source>
</evidence>
<dbReference type="PANTHER" id="PTHR12428:SF65">
    <property type="entry name" value="CYTOCHROME C OXIDASE ASSEMBLY PROTEIN COX18, MITOCHONDRIAL"/>
    <property type="match status" value="1"/>
</dbReference>
<dbReference type="RefSeq" id="WP_235294703.1">
    <property type="nucleotide sequence ID" value="NZ_BSOH01000003.1"/>
</dbReference>
<evidence type="ECO:0000256" key="7">
    <source>
        <dbReference type="ARBA" id="ARBA00022927"/>
    </source>
</evidence>
<dbReference type="InterPro" id="IPR028053">
    <property type="entry name" value="Membr_insert_YidC_N"/>
</dbReference>
<evidence type="ECO:0000259" key="15">
    <source>
        <dbReference type="Pfam" id="PF02096"/>
    </source>
</evidence>
<dbReference type="AlphaFoldDB" id="A0AA37SLA5"/>
<dbReference type="NCBIfam" id="TIGR03592">
    <property type="entry name" value="yidC_oxa1_cterm"/>
    <property type="match status" value="1"/>
</dbReference>
<keyword evidence="8 13" id="KW-1133">Transmembrane helix</keyword>
<organism evidence="17 18">
    <name type="scientific">Portibacter lacus</name>
    <dbReference type="NCBI Taxonomy" id="1099794"/>
    <lineage>
        <taxon>Bacteria</taxon>
        <taxon>Pseudomonadati</taxon>
        <taxon>Bacteroidota</taxon>
        <taxon>Saprospiria</taxon>
        <taxon>Saprospirales</taxon>
        <taxon>Haliscomenobacteraceae</taxon>
        <taxon>Portibacter</taxon>
    </lineage>
</organism>
<evidence type="ECO:0000256" key="8">
    <source>
        <dbReference type="ARBA" id="ARBA00022989"/>
    </source>
</evidence>
<evidence type="ECO:0000313" key="18">
    <source>
        <dbReference type="Proteomes" id="UP001156666"/>
    </source>
</evidence>
<reference evidence="17" key="1">
    <citation type="journal article" date="2014" name="Int. J. Syst. Evol. Microbiol.">
        <title>Complete genome sequence of Corynebacterium casei LMG S-19264T (=DSM 44701T), isolated from a smear-ripened cheese.</title>
        <authorList>
            <consortium name="US DOE Joint Genome Institute (JGI-PGF)"/>
            <person name="Walter F."/>
            <person name="Albersmeier A."/>
            <person name="Kalinowski J."/>
            <person name="Ruckert C."/>
        </authorList>
    </citation>
    <scope>NUCLEOTIDE SEQUENCE</scope>
    <source>
        <strain evidence="17">NBRC 108769</strain>
    </source>
</reference>
<evidence type="ECO:0000256" key="4">
    <source>
        <dbReference type="ARBA" id="ARBA00022448"/>
    </source>
</evidence>
<evidence type="ECO:0000256" key="3">
    <source>
        <dbReference type="ARBA" id="ARBA00015325"/>
    </source>
</evidence>
<evidence type="ECO:0000259" key="16">
    <source>
        <dbReference type="Pfam" id="PF14849"/>
    </source>
</evidence>
<dbReference type="CDD" id="cd20070">
    <property type="entry name" value="5TM_YidC_Alb3"/>
    <property type="match status" value="1"/>
</dbReference>
<comment type="caution">
    <text evidence="17">The sequence shown here is derived from an EMBL/GenBank/DDBJ whole genome shotgun (WGS) entry which is preliminary data.</text>
</comment>
<feature type="transmembrane region" description="Helical" evidence="13">
    <location>
        <begin position="386"/>
        <end position="404"/>
    </location>
</feature>
<comment type="similarity">
    <text evidence="2 13">Belongs to the OXA1/ALB3/YidC family. Type 1 subfamily.</text>
</comment>
<protein>
    <recommendedName>
        <fullName evidence="3 13">Membrane protein insertase YidC</fullName>
    </recommendedName>
    <alternativeName>
        <fullName evidence="12 13">Foldase YidC</fullName>
    </alternativeName>
    <alternativeName>
        <fullName evidence="13">Membrane protein YidC</fullName>
    </alternativeName>
    <alternativeName>
        <fullName evidence="11 13">membrane integrase YidC</fullName>
    </alternativeName>
</protein>
<accession>A0AA37SLA5</accession>
<name>A0AA37SLA5_9BACT</name>
<feature type="region of interest" description="Disordered" evidence="14">
    <location>
        <begin position="597"/>
        <end position="628"/>
    </location>
</feature>
<keyword evidence="7 13" id="KW-0653">Protein transport</keyword>
<dbReference type="Pfam" id="PF14849">
    <property type="entry name" value="YidC_periplas"/>
    <property type="match status" value="1"/>
</dbReference>
<evidence type="ECO:0000313" key="17">
    <source>
        <dbReference type="EMBL" id="GLR16060.1"/>
    </source>
</evidence>
<evidence type="ECO:0000256" key="10">
    <source>
        <dbReference type="ARBA" id="ARBA00023186"/>
    </source>
</evidence>
<dbReference type="CDD" id="cd19961">
    <property type="entry name" value="EcYidC-like_peri"/>
    <property type="match status" value="1"/>
</dbReference>
<dbReference type="InterPro" id="IPR001708">
    <property type="entry name" value="YidC/ALB3/OXA1/COX18"/>
</dbReference>
<dbReference type="PANTHER" id="PTHR12428">
    <property type="entry name" value="OXA1"/>
    <property type="match status" value="1"/>
</dbReference>
<evidence type="ECO:0000256" key="9">
    <source>
        <dbReference type="ARBA" id="ARBA00023136"/>
    </source>
</evidence>
<keyword evidence="9 13" id="KW-0472">Membrane</keyword>
<feature type="domain" description="Membrane insertase YidC/Oxa/ALB C-terminal" evidence="15">
    <location>
        <begin position="386"/>
        <end position="580"/>
    </location>
</feature>
<comment type="subunit">
    <text evidence="13">Interacts with the Sec translocase complex via SecD. Specifically interacts with transmembrane segments of nascent integral membrane proteins during membrane integration.</text>
</comment>
<dbReference type="EMBL" id="BSOH01000003">
    <property type="protein sequence ID" value="GLR16060.1"/>
    <property type="molecule type" value="Genomic_DNA"/>
</dbReference>
<evidence type="ECO:0000256" key="5">
    <source>
        <dbReference type="ARBA" id="ARBA00022475"/>
    </source>
</evidence>
<dbReference type="NCBIfam" id="NF002356">
    <property type="entry name" value="PRK01318.2-3"/>
    <property type="match status" value="1"/>
</dbReference>
<dbReference type="Gene3D" id="2.70.98.90">
    <property type="match status" value="1"/>
</dbReference>
<evidence type="ECO:0000256" key="11">
    <source>
        <dbReference type="ARBA" id="ARBA00033245"/>
    </source>
</evidence>
<evidence type="ECO:0000256" key="13">
    <source>
        <dbReference type="HAMAP-Rule" id="MF_01810"/>
    </source>
</evidence>
<evidence type="ECO:0000256" key="14">
    <source>
        <dbReference type="SAM" id="MobiDB-lite"/>
    </source>
</evidence>
<dbReference type="NCBIfam" id="TIGR03593">
    <property type="entry name" value="yidC_nterm"/>
    <property type="match status" value="1"/>
</dbReference>
<dbReference type="GO" id="GO:0051205">
    <property type="term" value="P:protein insertion into membrane"/>
    <property type="evidence" value="ECO:0007669"/>
    <property type="project" value="TreeGrafter"/>
</dbReference>
<dbReference type="GO" id="GO:0032977">
    <property type="term" value="F:membrane insertase activity"/>
    <property type="evidence" value="ECO:0007669"/>
    <property type="project" value="InterPro"/>
</dbReference>
<dbReference type="GO" id="GO:0005886">
    <property type="term" value="C:plasma membrane"/>
    <property type="evidence" value="ECO:0007669"/>
    <property type="project" value="UniProtKB-SubCell"/>
</dbReference>
<evidence type="ECO:0000256" key="1">
    <source>
        <dbReference type="ARBA" id="ARBA00004429"/>
    </source>
</evidence>
<keyword evidence="18" id="KW-1185">Reference proteome</keyword>
<dbReference type="HAMAP" id="MF_01810">
    <property type="entry name" value="YidC_type1"/>
    <property type="match status" value="1"/>
</dbReference>
<keyword evidence="10 13" id="KW-0143">Chaperone</keyword>
<keyword evidence="6 13" id="KW-0812">Transmembrane</keyword>
<dbReference type="Pfam" id="PF02096">
    <property type="entry name" value="60KD_IMP"/>
    <property type="match status" value="1"/>
</dbReference>
<comment type="subcellular location">
    <subcellularLocation>
        <location evidence="1">Cell inner membrane</location>
        <topology evidence="1">Multi-pass membrane protein</topology>
    </subcellularLocation>
    <subcellularLocation>
        <location evidence="13">Cell membrane</location>
        <topology evidence="13">Multi-pass membrane protein</topology>
    </subcellularLocation>
</comment>
<dbReference type="Proteomes" id="UP001156666">
    <property type="component" value="Unassembled WGS sequence"/>
</dbReference>
<dbReference type="InterPro" id="IPR047196">
    <property type="entry name" value="YidC_ALB_C"/>
</dbReference>
<feature type="compositionally biased region" description="Polar residues" evidence="14">
    <location>
        <begin position="608"/>
        <end position="619"/>
    </location>
</feature>
<comment type="function">
    <text evidence="13">Required for the insertion and/or proper folding and/or complex formation of integral membrane proteins into the membrane. Involved in integration of membrane proteins that insert both dependently and independently of the Sec translocase complex, as well as at least some lipoproteins. Aids folding of multispanning membrane proteins.</text>
</comment>
<sequence length="628" mass="72013">MDKKQLIGLLLIFGLFYTWSLMNGKSRAEIEAEQRIQDSIALANQPAPEETTANITNTTSTTNIPVPIANDSLANAKLAYQYGGFASAIGGEEEVLTLENDLIQVNLSNKGGFIKDVLVKNHYKLERQEDNSDKQVPLYLLKNSKNKFSYELPISGVPGEIVRTDELTYQGTKDGNTVVFRAPAGNGSYFEQRYTIQPGKYDLDYSISLVGLDRQIASGKKEINLNWVNHIDKLEQNFKFEKFYSTIYFKEVGEDSDYCNCRKDDEEDFEGKPLHWVSNSNQFFNSTLVAKSTPFAGAVMETEMQEDDSEDLKLLSSNIEIPYSGGSDYSFDMSIYLGPNDFNILKSYDIGLEEIIPYGRSIFGTINRWVIRPFFHFLDNIIGNKGIAIIIMIFLVKMILYPLNYKMLKSQARMGALKPEINKIKDKNKDDPQAAQMENMKLYREYGVSPLGGCMPMVIQMPIWYALFRFFPASIDFRQESFLWANDLSSYDVIAYLPFEIPAYGAHISLFTILWAISTIAYTYYNTKHMDMSANPAMKYVQYFMPLMFLFFFNSYASGLTCYMFFSNLFNVGQTVVTKKFVFNEDKIRAELLKNKDKPKKTNKFQERMQSAMKQSQALQEERKKKKK</sequence>
<proteinExistence type="inferred from homology"/>
<feature type="transmembrane region" description="Helical" evidence="13">
    <location>
        <begin position="546"/>
        <end position="566"/>
    </location>
</feature>
<keyword evidence="5 13" id="KW-1003">Cell membrane</keyword>